<dbReference type="Proteomes" id="UP000253772">
    <property type="component" value="Chromosome c2"/>
</dbReference>
<dbReference type="EMBL" id="CP037901">
    <property type="protein sequence ID" value="QBP14042.1"/>
    <property type="molecule type" value="Genomic_DNA"/>
</dbReference>
<dbReference type="RefSeq" id="WP_017512219.1">
    <property type="nucleotide sequence ID" value="NZ_CP037901.1"/>
</dbReference>
<reference evidence="1 2" key="1">
    <citation type="submission" date="2019-03" db="EMBL/GenBank/DDBJ databases">
        <title>Comparative insights into the high quality Complete genome sequence of highly metal resistant Cupriavidus metallidurans strain BS1 isolated from a gold-copper mine.</title>
        <authorList>
            <person name="Mazhar H.S."/>
            <person name="Rensing C."/>
        </authorList>
    </citation>
    <scope>NUCLEOTIDE SEQUENCE [LARGE SCALE GENOMIC DNA]</scope>
    <source>
        <strain evidence="1 2">BS1</strain>
    </source>
</reference>
<dbReference type="AlphaFoldDB" id="A0A482J1H8"/>
<organism evidence="1 2">
    <name type="scientific">Cupriavidus metallidurans</name>
    <dbReference type="NCBI Taxonomy" id="119219"/>
    <lineage>
        <taxon>Bacteria</taxon>
        <taxon>Pseudomonadati</taxon>
        <taxon>Pseudomonadota</taxon>
        <taxon>Betaproteobacteria</taxon>
        <taxon>Burkholderiales</taxon>
        <taxon>Burkholderiaceae</taxon>
        <taxon>Cupriavidus</taxon>
    </lineage>
</organism>
<accession>A0A482J1H8</accession>
<evidence type="ECO:0000313" key="1">
    <source>
        <dbReference type="EMBL" id="QBP14042.1"/>
    </source>
</evidence>
<proteinExistence type="predicted"/>
<protein>
    <submittedName>
        <fullName evidence="1">Uncharacterized protein</fullName>
    </submittedName>
</protein>
<gene>
    <name evidence="1" type="ORF">DDF84_031440</name>
</gene>
<evidence type="ECO:0000313" key="2">
    <source>
        <dbReference type="Proteomes" id="UP000253772"/>
    </source>
</evidence>
<dbReference type="OrthoDB" id="9133414at2"/>
<name>A0A482J1H8_9BURK</name>
<sequence>MARRLTKKTLSGTVLERLPQVETELDELAALPLAILLQRIAISTRGATGYCSSEALVGLYREALIRQDNPLVNRLIEILMRRCTKAARTRLYARGINDQEAVKAVVDRFVDLLVEETTGPGGCSKLDFYEVLFENAITALVASEARRARAMGSRFVPIGLPDGEGSEADAIDALTLEEHFPCTLSGPEQGVFTSQLIQAMTDLTDGEREVAILTVLGVQTESVDKSEPTIASQCNIEPRSVRYRQKRVAEKLAKYKE</sequence>